<gene>
    <name evidence="2" type="ORF">BD749_0934</name>
</gene>
<evidence type="ECO:0000313" key="2">
    <source>
        <dbReference type="EMBL" id="PKV75986.1"/>
    </source>
</evidence>
<protein>
    <submittedName>
        <fullName evidence="2">Putative membrane protein</fullName>
    </submittedName>
</protein>
<sequence length="157" mass="17531">MFETLLYTFLLSISPFGEARAGIPYAILNNVHFILAFLVGTVGNTLVFPLFMWLIDTFSQKFWPFKMYKRGVLFLSKRAKKLAGKDLQKHGFWGLMVFVMVPLPGTGAYMGTIAASIFKIERKRAFLAISIGVLISSIFMALATHFGHLGVTQLSSN</sequence>
<evidence type="ECO:0000256" key="1">
    <source>
        <dbReference type="SAM" id="Phobius"/>
    </source>
</evidence>
<keyword evidence="1" id="KW-0812">Transmembrane</keyword>
<dbReference type="PANTHER" id="PTHR36007">
    <property type="entry name" value="TRANSPORT PROTEIN-RELATED"/>
    <property type="match status" value="1"/>
</dbReference>
<dbReference type="OrthoDB" id="360192at2"/>
<organism evidence="2 3">
    <name type="scientific">Pontibacter ramchanderi</name>
    <dbReference type="NCBI Taxonomy" id="1179743"/>
    <lineage>
        <taxon>Bacteria</taxon>
        <taxon>Pseudomonadati</taxon>
        <taxon>Bacteroidota</taxon>
        <taxon>Cytophagia</taxon>
        <taxon>Cytophagales</taxon>
        <taxon>Hymenobacteraceae</taxon>
        <taxon>Pontibacter</taxon>
    </lineage>
</organism>
<feature type="transmembrane region" description="Helical" evidence="1">
    <location>
        <begin position="31"/>
        <end position="55"/>
    </location>
</feature>
<dbReference type="AlphaFoldDB" id="A0A2N3V357"/>
<dbReference type="InterPro" id="IPR009577">
    <property type="entry name" value="Sm_multidrug_ex"/>
</dbReference>
<dbReference type="EMBL" id="PJMU01000001">
    <property type="protein sequence ID" value="PKV75986.1"/>
    <property type="molecule type" value="Genomic_DNA"/>
</dbReference>
<accession>A0A2N3V357</accession>
<dbReference type="Pfam" id="PF06695">
    <property type="entry name" value="Sm_multidrug_ex"/>
    <property type="match status" value="1"/>
</dbReference>
<dbReference type="Proteomes" id="UP000233782">
    <property type="component" value="Unassembled WGS sequence"/>
</dbReference>
<keyword evidence="3" id="KW-1185">Reference proteome</keyword>
<evidence type="ECO:0000313" key="3">
    <source>
        <dbReference type="Proteomes" id="UP000233782"/>
    </source>
</evidence>
<dbReference type="PANTHER" id="PTHR36007:SF2">
    <property type="entry name" value="TRANSPORT PROTEIN-RELATED"/>
    <property type="match status" value="1"/>
</dbReference>
<comment type="caution">
    <text evidence="2">The sequence shown here is derived from an EMBL/GenBank/DDBJ whole genome shotgun (WGS) entry which is preliminary data.</text>
</comment>
<reference evidence="2 3" key="1">
    <citation type="submission" date="2017-12" db="EMBL/GenBank/DDBJ databases">
        <title>Genomic Encyclopedia of Type Strains, Phase III (KMG-III): the genomes of soil and plant-associated and newly described type strains.</title>
        <authorList>
            <person name="Whitman W."/>
        </authorList>
    </citation>
    <scope>NUCLEOTIDE SEQUENCE [LARGE SCALE GENOMIC DNA]</scope>
    <source>
        <strain evidence="2 3">LP43</strain>
    </source>
</reference>
<keyword evidence="1" id="KW-1133">Transmembrane helix</keyword>
<proteinExistence type="predicted"/>
<name>A0A2N3V357_9BACT</name>
<feature type="transmembrane region" description="Helical" evidence="1">
    <location>
        <begin position="125"/>
        <end position="147"/>
    </location>
</feature>
<keyword evidence="1" id="KW-0472">Membrane</keyword>
<dbReference type="RefSeq" id="WP_101443168.1">
    <property type="nucleotide sequence ID" value="NZ_PJMU01000001.1"/>
</dbReference>